<sequence length="33" mass="4057">MLYVKGRGVSFEKNWHHWRYIRSATLWAFANCK</sequence>
<reference evidence="1 2" key="1">
    <citation type="journal article" date="2009" name="J. Bacteriol.">
        <title>The complete genome sequence of Bacillus anthracis Ames 'Ancestor'.</title>
        <authorList>
            <person name="Ravel J."/>
            <person name="Jiang L."/>
            <person name="Stanley S.T."/>
            <person name="Wilson M.R."/>
            <person name="Decker R.S."/>
            <person name="Read T.D."/>
            <person name="Worsham P."/>
            <person name="Keim P.S."/>
            <person name="Salzberg S.L."/>
            <person name="Fraser-Liggett C.M."/>
            <person name="Rasko D.A."/>
        </authorList>
    </citation>
    <scope>NUCLEOTIDE SEQUENCE [LARGE SCALE GENOMIC DNA]</scope>
    <source>
        <strain evidence="2">Ames ancestor</strain>
    </source>
</reference>
<accession>Q81LQ3</accession>
<protein>
    <submittedName>
        <fullName evidence="1">Uncharacterized protein</fullName>
    </submittedName>
</protein>
<keyword evidence="2" id="KW-1185">Reference proteome</keyword>
<evidence type="ECO:0000313" key="2">
    <source>
        <dbReference type="Proteomes" id="UP000000594"/>
    </source>
</evidence>
<dbReference type="Proteomes" id="UP000000594">
    <property type="component" value="Chromosome"/>
</dbReference>
<proteinExistence type="predicted"/>
<dbReference type="EMBL" id="AE017334">
    <property type="protein sequence ID" value="AAT35430.1"/>
    <property type="molecule type" value="Genomic_DNA"/>
</dbReference>
<organism evidence="1 2">
    <name type="scientific">Bacillus anthracis</name>
    <name type="common">anthrax bacterium</name>
    <dbReference type="NCBI Taxonomy" id="1392"/>
    <lineage>
        <taxon>Bacteria</taxon>
        <taxon>Bacillati</taxon>
        <taxon>Bacillota</taxon>
        <taxon>Bacilli</taxon>
        <taxon>Bacillales</taxon>
        <taxon>Bacillaceae</taxon>
        <taxon>Bacillus</taxon>
        <taxon>Bacillus cereus group</taxon>
    </lineage>
</organism>
<dbReference type="HOGENOM" id="CLU_3380329_0_0_9"/>
<dbReference type="KEGG" id="bar:GBAA_4559"/>
<dbReference type="AlphaFoldDB" id="Q81LQ3"/>
<name>Q81LQ3_BACAN</name>
<accession>Q6KIZ0</accession>
<evidence type="ECO:0000313" key="1">
    <source>
        <dbReference type="EMBL" id="AAT35430.1"/>
    </source>
</evidence>
<gene>
    <name evidence="1" type="ordered locus">GBAA_4559</name>
</gene>